<dbReference type="InterPro" id="IPR040570">
    <property type="entry name" value="LAL_C2"/>
</dbReference>
<evidence type="ECO:0000313" key="6">
    <source>
        <dbReference type="EMBL" id="GHD93195.1"/>
    </source>
</evidence>
<dbReference type="Pfam" id="PF18603">
    <property type="entry name" value="LAL_C2"/>
    <property type="match status" value="1"/>
</dbReference>
<dbReference type="GO" id="GO:0016874">
    <property type="term" value="F:ligase activity"/>
    <property type="evidence" value="ECO:0007669"/>
    <property type="project" value="UniProtKB-KW"/>
</dbReference>
<dbReference type="EMBL" id="BMVF01000014">
    <property type="protein sequence ID" value="GHD93195.1"/>
    <property type="molecule type" value="Genomic_DNA"/>
</dbReference>
<name>A0A919CWZ7_9ACTN</name>
<evidence type="ECO:0000256" key="4">
    <source>
        <dbReference type="PROSITE-ProRule" id="PRU00409"/>
    </source>
</evidence>
<keyword evidence="7" id="KW-1185">Reference proteome</keyword>
<sequence length="430" mass="46433">MNTRVCLVSPKPPMLQRARRLKLDVVCVYTPEEFRKLPVDAVHDEICLVLRHQSDPRELVDSVRALHDRTPFTAVLTVQEEGVITAALLNDALGLNGVSSETVALLTDKWRMRRHTAERGVSAVRAAVASSLADIKEFGAAHGYPLIAKPLGGSASVGIHKIESAEAAESVYAALSELDLRQFLLEEYLEGPEISVDALSFHGRHVPIAIADKITGTGFVEFGHAIPAQLDPSLEEEVCRTVSEFLDAVGLRDGLSHTELKLTPAGPRVVEGHNRRGGDRINTMTHAVHGIDLEEAGLAWAAGLLEPLTGRPAANGGAAVVFFEAEPGRLVAIEGADEARAHAGVVEFHLNFEVGQLIPRVRWSLDRAGYVVVTAETAQAARDLAQSLASQVRFVTEPDPAAEEDGARALRRYRDLVAELNQVPDVDALT</sequence>
<dbReference type="PANTHER" id="PTHR43585">
    <property type="entry name" value="FUMIPYRROLE BIOSYNTHESIS PROTEIN C"/>
    <property type="match status" value="1"/>
</dbReference>
<evidence type="ECO:0000256" key="1">
    <source>
        <dbReference type="ARBA" id="ARBA00022598"/>
    </source>
</evidence>
<reference evidence="6" key="1">
    <citation type="journal article" date="2014" name="Int. J. Syst. Evol. Microbiol.">
        <title>Complete genome sequence of Corynebacterium casei LMG S-19264T (=DSM 44701T), isolated from a smear-ripened cheese.</title>
        <authorList>
            <consortium name="US DOE Joint Genome Institute (JGI-PGF)"/>
            <person name="Walter F."/>
            <person name="Albersmeier A."/>
            <person name="Kalinowski J."/>
            <person name="Ruckert C."/>
        </authorList>
    </citation>
    <scope>NUCLEOTIDE SEQUENCE</scope>
    <source>
        <strain evidence="6">JCM 4654</strain>
    </source>
</reference>
<dbReference type="GO" id="GO:0005524">
    <property type="term" value="F:ATP binding"/>
    <property type="evidence" value="ECO:0007669"/>
    <property type="project" value="UniProtKB-UniRule"/>
</dbReference>
<reference evidence="6" key="2">
    <citation type="submission" date="2020-09" db="EMBL/GenBank/DDBJ databases">
        <authorList>
            <person name="Sun Q."/>
            <person name="Ohkuma M."/>
        </authorList>
    </citation>
    <scope>NUCLEOTIDE SEQUENCE</scope>
    <source>
        <strain evidence="6">JCM 4654</strain>
    </source>
</reference>
<comment type="caution">
    <text evidence="6">The sequence shown here is derived from an EMBL/GenBank/DDBJ whole genome shotgun (WGS) entry which is preliminary data.</text>
</comment>
<dbReference type="Gene3D" id="3.30.470.20">
    <property type="entry name" value="ATP-grasp fold, B domain"/>
    <property type="match status" value="1"/>
</dbReference>
<evidence type="ECO:0000259" key="5">
    <source>
        <dbReference type="PROSITE" id="PS50975"/>
    </source>
</evidence>
<keyword evidence="1" id="KW-0436">Ligase</keyword>
<dbReference type="RefSeq" id="WP_190179991.1">
    <property type="nucleotide sequence ID" value="NZ_BMVF01000014.1"/>
</dbReference>
<keyword evidence="3 4" id="KW-0067">ATP-binding</keyword>
<dbReference type="InterPro" id="IPR041472">
    <property type="entry name" value="BL00235/CARNS1_N"/>
</dbReference>
<dbReference type="Pfam" id="PF18130">
    <property type="entry name" value="ATPgrasp_N"/>
    <property type="match status" value="1"/>
</dbReference>
<evidence type="ECO:0000313" key="7">
    <source>
        <dbReference type="Proteomes" id="UP000608955"/>
    </source>
</evidence>
<dbReference type="PROSITE" id="PS50975">
    <property type="entry name" value="ATP_GRASP"/>
    <property type="match status" value="1"/>
</dbReference>
<dbReference type="GO" id="GO:0046872">
    <property type="term" value="F:metal ion binding"/>
    <property type="evidence" value="ECO:0007669"/>
    <property type="project" value="InterPro"/>
</dbReference>
<evidence type="ECO:0000256" key="3">
    <source>
        <dbReference type="ARBA" id="ARBA00022840"/>
    </source>
</evidence>
<dbReference type="InterPro" id="IPR011761">
    <property type="entry name" value="ATP-grasp"/>
</dbReference>
<dbReference type="PANTHER" id="PTHR43585:SF2">
    <property type="entry name" value="ATP-GRASP ENZYME FSQD"/>
    <property type="match status" value="1"/>
</dbReference>
<feature type="domain" description="ATP-grasp" evidence="5">
    <location>
        <begin position="113"/>
        <end position="302"/>
    </location>
</feature>
<dbReference type="Pfam" id="PF13535">
    <property type="entry name" value="ATP-grasp_4"/>
    <property type="match status" value="1"/>
</dbReference>
<organism evidence="6 7">
    <name type="scientific">Streptomyces naganishii JCM 4654</name>
    <dbReference type="NCBI Taxonomy" id="1306179"/>
    <lineage>
        <taxon>Bacteria</taxon>
        <taxon>Bacillati</taxon>
        <taxon>Actinomycetota</taxon>
        <taxon>Actinomycetes</taxon>
        <taxon>Kitasatosporales</taxon>
        <taxon>Streptomycetaceae</taxon>
        <taxon>Streptomyces</taxon>
    </lineage>
</organism>
<evidence type="ECO:0000256" key="2">
    <source>
        <dbReference type="ARBA" id="ARBA00022741"/>
    </source>
</evidence>
<dbReference type="AlphaFoldDB" id="A0A919CWZ7"/>
<dbReference type="Gene3D" id="3.40.50.20">
    <property type="match status" value="1"/>
</dbReference>
<proteinExistence type="predicted"/>
<keyword evidence="2 4" id="KW-0547">Nucleotide-binding</keyword>
<dbReference type="SUPFAM" id="SSF56059">
    <property type="entry name" value="Glutathione synthetase ATP-binding domain-like"/>
    <property type="match status" value="1"/>
</dbReference>
<protein>
    <recommendedName>
        <fullName evidence="5">ATP-grasp domain-containing protein</fullName>
    </recommendedName>
</protein>
<dbReference type="InterPro" id="IPR052032">
    <property type="entry name" value="ATP-dep_AA_Ligase"/>
</dbReference>
<dbReference type="Proteomes" id="UP000608955">
    <property type="component" value="Unassembled WGS sequence"/>
</dbReference>
<gene>
    <name evidence="6" type="ORF">GCM10010508_48910</name>
</gene>
<accession>A0A919CWZ7</accession>